<dbReference type="OrthoDB" id="2148698at2759"/>
<evidence type="ECO:0000256" key="2">
    <source>
        <dbReference type="ARBA" id="ARBA00022692"/>
    </source>
</evidence>
<evidence type="ECO:0000256" key="8">
    <source>
        <dbReference type="ARBA" id="ARBA00023224"/>
    </source>
</evidence>
<feature type="transmembrane region" description="Helical" evidence="10">
    <location>
        <begin position="563"/>
        <end position="584"/>
    </location>
</feature>
<feature type="transmembrane region" description="Helical" evidence="10">
    <location>
        <begin position="449"/>
        <end position="475"/>
    </location>
</feature>
<dbReference type="PRINTS" id="PR01176">
    <property type="entry name" value="GABABRECEPTR"/>
</dbReference>
<dbReference type="OMA" id="AYALNNM"/>
<evidence type="ECO:0000259" key="12">
    <source>
        <dbReference type="PROSITE" id="PS50259"/>
    </source>
</evidence>
<feature type="signal peptide" evidence="11">
    <location>
        <begin position="1"/>
        <end position="20"/>
    </location>
</feature>
<dbReference type="InterPro" id="IPR002455">
    <property type="entry name" value="GPCR3_GABA-B"/>
</dbReference>
<feature type="transmembrane region" description="Helical" evidence="10">
    <location>
        <begin position="519"/>
        <end position="536"/>
    </location>
</feature>
<feature type="region of interest" description="Disordered" evidence="9">
    <location>
        <begin position="825"/>
        <end position="879"/>
    </location>
</feature>
<dbReference type="GO" id="GO:0004965">
    <property type="term" value="F:G protein-coupled GABA receptor activity"/>
    <property type="evidence" value="ECO:0007669"/>
    <property type="project" value="InterPro"/>
</dbReference>
<keyword evidence="2 10" id="KW-0812">Transmembrane</keyword>
<dbReference type="EMBL" id="KQ257463">
    <property type="protein sequence ID" value="KNC97650.1"/>
    <property type="molecule type" value="Genomic_DNA"/>
</dbReference>
<evidence type="ECO:0000256" key="6">
    <source>
        <dbReference type="ARBA" id="ARBA00023170"/>
    </source>
</evidence>
<keyword evidence="5 10" id="KW-0472">Membrane</keyword>
<proteinExistence type="predicted"/>
<keyword evidence="6" id="KW-0675">Receptor</keyword>
<evidence type="ECO:0000256" key="5">
    <source>
        <dbReference type="ARBA" id="ARBA00023136"/>
    </source>
</evidence>
<dbReference type="eggNOG" id="KOG1055">
    <property type="taxonomic scope" value="Eukaryota"/>
</dbReference>
<dbReference type="InParanoid" id="A0A0L0H802"/>
<feature type="transmembrane region" description="Helical" evidence="10">
    <location>
        <begin position="487"/>
        <end position="507"/>
    </location>
</feature>
<dbReference type="STRING" id="645134.A0A0L0H802"/>
<dbReference type="GeneID" id="27690362"/>
<dbReference type="InterPro" id="IPR017978">
    <property type="entry name" value="GPCR_3_C"/>
</dbReference>
<protein>
    <recommendedName>
        <fullName evidence="12">G-protein coupled receptors family 3 profile domain-containing protein</fullName>
    </recommendedName>
</protein>
<feature type="domain" description="G-protein coupled receptors family 3 profile" evidence="12">
    <location>
        <begin position="462"/>
        <end position="712"/>
    </location>
</feature>
<feature type="transmembrane region" description="Helical" evidence="10">
    <location>
        <begin position="670"/>
        <end position="690"/>
    </location>
</feature>
<evidence type="ECO:0000256" key="9">
    <source>
        <dbReference type="SAM" id="MobiDB-lite"/>
    </source>
</evidence>
<dbReference type="RefSeq" id="XP_016605690.1">
    <property type="nucleotide sequence ID" value="XM_016755296.1"/>
</dbReference>
<evidence type="ECO:0000256" key="7">
    <source>
        <dbReference type="ARBA" id="ARBA00023180"/>
    </source>
</evidence>
<feature type="chain" id="PRO_5005539895" description="G-protein coupled receptors family 3 profile domain-containing protein" evidence="11">
    <location>
        <begin position="21"/>
        <end position="879"/>
    </location>
</feature>
<feature type="transmembrane region" description="Helical" evidence="10">
    <location>
        <begin position="639"/>
        <end position="664"/>
    </location>
</feature>
<sequence length="879" mass="97447">MYLPQALVFLLFHANHLIRAQSPPTIKIGVILPVDSDGWGITIKDTIHWRLDQYTNNSFARNATFELVAAVNQVGTQSAALELAYEMVYEKAVNALIGMASSPLTSLLALVAAGKRIPHCDGVSTAMSLGNKATYPTFFRTTPSDEYDAITIAQFIFAQGWRQVTILASTQEYGTSVSEELLAQCTLYGIKVLSLVLFDPDDCETEWVQTISVLKSSGATIFVYVGGGKDFMTATDEAMRQGIFSKDYVWIGAGAVMEITWSDLDTELVRLRDGTFLPFPTEYPDKALQTKLENEWAQADKVLYPASARPVVDGAGFYLDCADLLIHGWKKLIDDNPEQFNWSSIASNQLVQNYTFRCDTNNDAAVDCTPTFLINQTSVTSVMNFNPITGDRIAQYYSWYQLRGGHFNTLVGYWNNGQTVIYEDQIVYAGNSTKKPYDRHVSFIGYGTAGAWTIIATTGALLLITIATAILYFVYRSENYIRASSWMFSELILAGVAIGYASVPTFIGDPEHAGRCIGQIWMVGMAFIMVFGNLVAKTGRTWMLFQRSEAGLVPNSPITDSQLLRPAGLLIGIQILILGLWTGFDQPRQFIDFPRATRYCQSQGTTFKAVLFAYDSVIIFAGVVFALRTKEVAKKFRDSASIGLSIYTIALILCVLLPIVSLAADPVMSWVSLVVAIIICPSAILVFLFLPKIWILYQHKVRGIEPSRKRHRRFRTINAMLQTNPLGPPTNDSRVPGVRGTCDSEQKDGPLPLEVQNSESWGYADIASFFRGVFSPDVHTLTRWRSGKDVRTLNRVSVSAAAGAAVGLPGILSVRALDQEEGLPREDTLTRFKSPKDSQCVENHSERQPGKAAMCLPDIERTRPLEQEKEMSWNSMLES</sequence>
<dbReference type="InterPro" id="IPR028082">
    <property type="entry name" value="Peripla_BP_I"/>
</dbReference>
<feature type="transmembrane region" description="Helical" evidence="10">
    <location>
        <begin position="604"/>
        <end position="627"/>
    </location>
</feature>
<organism evidence="13 14">
    <name type="scientific">Spizellomyces punctatus (strain DAOM BR117)</name>
    <dbReference type="NCBI Taxonomy" id="645134"/>
    <lineage>
        <taxon>Eukaryota</taxon>
        <taxon>Fungi</taxon>
        <taxon>Fungi incertae sedis</taxon>
        <taxon>Chytridiomycota</taxon>
        <taxon>Chytridiomycota incertae sedis</taxon>
        <taxon>Chytridiomycetes</taxon>
        <taxon>Spizellomycetales</taxon>
        <taxon>Spizellomycetaceae</taxon>
        <taxon>Spizellomyces</taxon>
    </lineage>
</organism>
<dbReference type="Gene3D" id="3.40.50.2300">
    <property type="match status" value="2"/>
</dbReference>
<evidence type="ECO:0000256" key="4">
    <source>
        <dbReference type="ARBA" id="ARBA00023040"/>
    </source>
</evidence>
<dbReference type="GO" id="GO:0007214">
    <property type="term" value="P:gamma-aminobutyric acid signaling pathway"/>
    <property type="evidence" value="ECO:0007669"/>
    <property type="project" value="TreeGrafter"/>
</dbReference>
<dbReference type="InterPro" id="IPR001828">
    <property type="entry name" value="ANF_lig-bd_rcpt"/>
</dbReference>
<gene>
    <name evidence="13" type="ORF">SPPG_07119</name>
</gene>
<dbReference type="PANTHER" id="PTHR10519">
    <property type="entry name" value="GABA-B RECEPTOR"/>
    <property type="match status" value="1"/>
</dbReference>
<feature type="region of interest" description="Disordered" evidence="9">
    <location>
        <begin position="725"/>
        <end position="751"/>
    </location>
</feature>
<evidence type="ECO:0000256" key="1">
    <source>
        <dbReference type="ARBA" id="ARBA00004141"/>
    </source>
</evidence>
<feature type="compositionally biased region" description="Basic and acidic residues" evidence="9">
    <location>
        <begin position="825"/>
        <end position="836"/>
    </location>
</feature>
<dbReference type="PROSITE" id="PS50259">
    <property type="entry name" value="G_PROTEIN_RECEP_F3_4"/>
    <property type="match status" value="1"/>
</dbReference>
<dbReference type="Proteomes" id="UP000053201">
    <property type="component" value="Unassembled WGS sequence"/>
</dbReference>
<dbReference type="GO" id="GO:0038039">
    <property type="term" value="C:G protein-coupled receptor heterodimeric complex"/>
    <property type="evidence" value="ECO:0007669"/>
    <property type="project" value="TreeGrafter"/>
</dbReference>
<dbReference type="Pfam" id="PF00003">
    <property type="entry name" value="7tm_3"/>
    <property type="match status" value="1"/>
</dbReference>
<dbReference type="AlphaFoldDB" id="A0A0L0H802"/>
<keyword evidence="11" id="KW-0732">Signal</keyword>
<evidence type="ECO:0000313" key="14">
    <source>
        <dbReference type="Proteomes" id="UP000053201"/>
    </source>
</evidence>
<evidence type="ECO:0000256" key="11">
    <source>
        <dbReference type="SAM" id="SignalP"/>
    </source>
</evidence>
<reference evidence="13 14" key="1">
    <citation type="submission" date="2009-08" db="EMBL/GenBank/DDBJ databases">
        <title>The Genome Sequence of Spizellomyces punctatus strain DAOM BR117.</title>
        <authorList>
            <consortium name="The Broad Institute Genome Sequencing Platform"/>
            <person name="Russ C."/>
            <person name="Cuomo C."/>
            <person name="Shea T."/>
            <person name="Young S.K."/>
            <person name="Zeng Q."/>
            <person name="Koehrsen M."/>
            <person name="Haas B."/>
            <person name="Borodovsky M."/>
            <person name="Guigo R."/>
            <person name="Alvarado L."/>
            <person name="Berlin A."/>
            <person name="Bochicchio J."/>
            <person name="Borenstein D."/>
            <person name="Chapman S."/>
            <person name="Chen Z."/>
            <person name="Engels R."/>
            <person name="Freedman E."/>
            <person name="Gellesch M."/>
            <person name="Goldberg J."/>
            <person name="Griggs A."/>
            <person name="Gujja S."/>
            <person name="Heiman D."/>
            <person name="Hepburn T."/>
            <person name="Howarth C."/>
            <person name="Jen D."/>
            <person name="Larson L."/>
            <person name="Lewis B."/>
            <person name="Mehta T."/>
            <person name="Park D."/>
            <person name="Pearson M."/>
            <person name="Roberts A."/>
            <person name="Saif S."/>
            <person name="Shenoy N."/>
            <person name="Sisk P."/>
            <person name="Stolte C."/>
            <person name="Sykes S."/>
            <person name="Thomson T."/>
            <person name="Walk T."/>
            <person name="White J."/>
            <person name="Yandava C."/>
            <person name="Burger G."/>
            <person name="Gray M.W."/>
            <person name="Holland P.W.H."/>
            <person name="King N."/>
            <person name="Lang F.B.F."/>
            <person name="Roger A.J."/>
            <person name="Ruiz-Trillo I."/>
            <person name="Lander E."/>
            <person name="Nusbaum C."/>
        </authorList>
    </citation>
    <scope>NUCLEOTIDE SEQUENCE [LARGE SCALE GENOMIC DNA]</scope>
    <source>
        <strain evidence="13 14">DAOM BR117</strain>
    </source>
</reference>
<dbReference type="VEuPathDB" id="FungiDB:SPPG_07119"/>
<evidence type="ECO:0000256" key="3">
    <source>
        <dbReference type="ARBA" id="ARBA00022989"/>
    </source>
</evidence>
<dbReference type="CDD" id="cd15047">
    <property type="entry name" value="7tmC_GABA-B-like"/>
    <property type="match status" value="1"/>
</dbReference>
<accession>A0A0L0H802</accession>
<feature type="compositionally biased region" description="Basic and acidic residues" evidence="9">
    <location>
        <begin position="858"/>
        <end position="871"/>
    </location>
</feature>
<keyword evidence="8" id="KW-0807">Transducer</keyword>
<dbReference type="Pfam" id="PF01094">
    <property type="entry name" value="ANF_receptor"/>
    <property type="match status" value="1"/>
</dbReference>
<dbReference type="PANTHER" id="PTHR10519:SF20">
    <property type="entry name" value="G-PROTEIN COUPLED RECEPTOR 156-RELATED"/>
    <property type="match status" value="1"/>
</dbReference>
<keyword evidence="14" id="KW-1185">Reference proteome</keyword>
<keyword evidence="4" id="KW-0297">G-protein coupled receptor</keyword>
<keyword evidence="7" id="KW-0325">Glycoprotein</keyword>
<comment type="subcellular location">
    <subcellularLocation>
        <location evidence="1">Membrane</location>
        <topology evidence="1">Multi-pass membrane protein</topology>
    </subcellularLocation>
</comment>
<name>A0A0L0H802_SPIPD</name>
<evidence type="ECO:0000313" key="13">
    <source>
        <dbReference type="EMBL" id="KNC97650.1"/>
    </source>
</evidence>
<keyword evidence="3 10" id="KW-1133">Transmembrane helix</keyword>
<dbReference type="SUPFAM" id="SSF53822">
    <property type="entry name" value="Periplasmic binding protein-like I"/>
    <property type="match status" value="1"/>
</dbReference>
<evidence type="ECO:0000256" key="10">
    <source>
        <dbReference type="SAM" id="Phobius"/>
    </source>
</evidence>